<gene>
    <name evidence="1" type="ORF">Scep_014292</name>
</gene>
<comment type="caution">
    <text evidence="1">The sequence shown here is derived from an EMBL/GenBank/DDBJ whole genome shotgun (WGS) entry which is preliminary data.</text>
</comment>
<name>A0AAP0J3I8_9MAGN</name>
<sequence length="253" mass="29562">MSEESRRTARRTSPIFSSPSLAVCCLHRTYTHRHKLDGEYSDILVAPDEQSIFQNWWRYWCRLRDALHKDMDSLMKRANEVARKFESSRKIIEEFVERLDPVVHECDKALHDRMTLETSKEDIVAETTKDDDVVEPFKDVPIEMLDGDIFHKSVYRKYQYPIFKSSIFRGLDDIIIFTVSLSTVIVKHSFNIAEVDVNISMGDGANRNMSGIDDEDEDDYCWNYGDNDHYEENCLWRDECPKCKAGSYIGDAF</sequence>
<protein>
    <submittedName>
        <fullName evidence="1">Uncharacterized protein</fullName>
    </submittedName>
</protein>
<evidence type="ECO:0000313" key="1">
    <source>
        <dbReference type="EMBL" id="KAK9125446.1"/>
    </source>
</evidence>
<dbReference type="EMBL" id="JBBNAG010000006">
    <property type="protein sequence ID" value="KAK9125446.1"/>
    <property type="molecule type" value="Genomic_DNA"/>
</dbReference>
<organism evidence="1 2">
    <name type="scientific">Stephania cephalantha</name>
    <dbReference type="NCBI Taxonomy" id="152367"/>
    <lineage>
        <taxon>Eukaryota</taxon>
        <taxon>Viridiplantae</taxon>
        <taxon>Streptophyta</taxon>
        <taxon>Embryophyta</taxon>
        <taxon>Tracheophyta</taxon>
        <taxon>Spermatophyta</taxon>
        <taxon>Magnoliopsida</taxon>
        <taxon>Ranunculales</taxon>
        <taxon>Menispermaceae</taxon>
        <taxon>Menispermoideae</taxon>
        <taxon>Cissampelideae</taxon>
        <taxon>Stephania</taxon>
    </lineage>
</organism>
<dbReference type="AlphaFoldDB" id="A0AAP0J3I8"/>
<accession>A0AAP0J3I8</accession>
<reference evidence="1 2" key="1">
    <citation type="submission" date="2024-01" db="EMBL/GenBank/DDBJ databases">
        <title>Genome assemblies of Stephania.</title>
        <authorList>
            <person name="Yang L."/>
        </authorList>
    </citation>
    <scope>NUCLEOTIDE SEQUENCE [LARGE SCALE GENOMIC DNA]</scope>
    <source>
        <strain evidence="1">JXDWG</strain>
        <tissue evidence="1">Leaf</tissue>
    </source>
</reference>
<proteinExistence type="predicted"/>
<evidence type="ECO:0000313" key="2">
    <source>
        <dbReference type="Proteomes" id="UP001419268"/>
    </source>
</evidence>
<keyword evidence="2" id="KW-1185">Reference proteome</keyword>
<dbReference type="Proteomes" id="UP001419268">
    <property type="component" value="Unassembled WGS sequence"/>
</dbReference>